<accession>A0AAN9LU70</accession>
<reference evidence="1 2" key="1">
    <citation type="submission" date="2024-01" db="EMBL/GenBank/DDBJ databases">
        <title>The genomes of 5 underutilized Papilionoideae crops provide insights into root nodulation and disease resistanc.</title>
        <authorList>
            <person name="Jiang F."/>
        </authorList>
    </citation>
    <scope>NUCLEOTIDE SEQUENCE [LARGE SCALE GENOMIC DNA]</scope>
    <source>
        <strain evidence="1">JINMINGXINNONG_FW02</strain>
        <tissue evidence="1">Leaves</tissue>
    </source>
</reference>
<sequence>MSASHFILSVAMFYNSVKVRSVQGKSHGQSSSKQTARGPVSIEEPNIFWHFDHGLFLCTSLLLRDQLDFSKTASSTVKKKLQYNSFTIVNGRHVPCSVI</sequence>
<gene>
    <name evidence="1" type="ORF">VNO80_24847</name>
</gene>
<name>A0AAN9LU70_PHACN</name>
<protein>
    <submittedName>
        <fullName evidence="1">Uncharacterized protein</fullName>
    </submittedName>
</protein>
<proteinExistence type="predicted"/>
<keyword evidence="2" id="KW-1185">Reference proteome</keyword>
<dbReference type="EMBL" id="JAYMYR010000009">
    <property type="protein sequence ID" value="KAK7341906.1"/>
    <property type="molecule type" value="Genomic_DNA"/>
</dbReference>
<evidence type="ECO:0000313" key="2">
    <source>
        <dbReference type="Proteomes" id="UP001374584"/>
    </source>
</evidence>
<organism evidence="1 2">
    <name type="scientific">Phaseolus coccineus</name>
    <name type="common">Scarlet runner bean</name>
    <name type="synonym">Phaseolus multiflorus</name>
    <dbReference type="NCBI Taxonomy" id="3886"/>
    <lineage>
        <taxon>Eukaryota</taxon>
        <taxon>Viridiplantae</taxon>
        <taxon>Streptophyta</taxon>
        <taxon>Embryophyta</taxon>
        <taxon>Tracheophyta</taxon>
        <taxon>Spermatophyta</taxon>
        <taxon>Magnoliopsida</taxon>
        <taxon>eudicotyledons</taxon>
        <taxon>Gunneridae</taxon>
        <taxon>Pentapetalae</taxon>
        <taxon>rosids</taxon>
        <taxon>fabids</taxon>
        <taxon>Fabales</taxon>
        <taxon>Fabaceae</taxon>
        <taxon>Papilionoideae</taxon>
        <taxon>50 kb inversion clade</taxon>
        <taxon>NPAAA clade</taxon>
        <taxon>indigoferoid/millettioid clade</taxon>
        <taxon>Phaseoleae</taxon>
        <taxon>Phaseolus</taxon>
    </lineage>
</organism>
<dbReference type="Proteomes" id="UP001374584">
    <property type="component" value="Unassembled WGS sequence"/>
</dbReference>
<dbReference type="AlphaFoldDB" id="A0AAN9LU70"/>
<evidence type="ECO:0000313" key="1">
    <source>
        <dbReference type="EMBL" id="KAK7341906.1"/>
    </source>
</evidence>
<comment type="caution">
    <text evidence="1">The sequence shown here is derived from an EMBL/GenBank/DDBJ whole genome shotgun (WGS) entry which is preliminary data.</text>
</comment>